<dbReference type="OrthoDB" id="9804312at2"/>
<evidence type="ECO:0000256" key="2">
    <source>
        <dbReference type="ARBA" id="ARBA00022679"/>
    </source>
</evidence>
<dbReference type="RefSeq" id="WP_092859352.1">
    <property type="nucleotide sequence ID" value="NZ_FOQH01000004.1"/>
</dbReference>
<proteinExistence type="predicted"/>
<dbReference type="InterPro" id="IPR041698">
    <property type="entry name" value="Methyltransf_25"/>
</dbReference>
<dbReference type="GO" id="GO:0032259">
    <property type="term" value="P:methylation"/>
    <property type="evidence" value="ECO:0007669"/>
    <property type="project" value="UniProtKB-KW"/>
</dbReference>
<protein>
    <submittedName>
        <fullName evidence="4">Methyltransferase domain-containing protein</fullName>
    </submittedName>
</protein>
<dbReference type="Gene3D" id="3.40.50.150">
    <property type="entry name" value="Vaccinia Virus protein VP39"/>
    <property type="match status" value="1"/>
</dbReference>
<evidence type="ECO:0000313" key="5">
    <source>
        <dbReference type="Proteomes" id="UP000199377"/>
    </source>
</evidence>
<dbReference type="PANTHER" id="PTHR43861">
    <property type="entry name" value="TRANS-ACONITATE 2-METHYLTRANSFERASE-RELATED"/>
    <property type="match status" value="1"/>
</dbReference>
<name>A0A1I3F347_9RHOB</name>
<dbReference type="SUPFAM" id="SSF53335">
    <property type="entry name" value="S-adenosyl-L-methionine-dependent methyltransferases"/>
    <property type="match status" value="1"/>
</dbReference>
<keyword evidence="2 4" id="KW-0808">Transferase</keyword>
<reference evidence="4 5" key="1">
    <citation type="submission" date="2016-10" db="EMBL/GenBank/DDBJ databases">
        <authorList>
            <person name="de Groot N.N."/>
        </authorList>
    </citation>
    <scope>NUCLEOTIDE SEQUENCE [LARGE SCALE GENOMIC DNA]</scope>
    <source>
        <strain evidence="4 5">CGMCC 1.11030</strain>
    </source>
</reference>
<evidence type="ECO:0000259" key="3">
    <source>
        <dbReference type="Pfam" id="PF13649"/>
    </source>
</evidence>
<organism evidence="4 5">
    <name type="scientific">Albimonas pacifica</name>
    <dbReference type="NCBI Taxonomy" id="1114924"/>
    <lineage>
        <taxon>Bacteria</taxon>
        <taxon>Pseudomonadati</taxon>
        <taxon>Pseudomonadota</taxon>
        <taxon>Alphaproteobacteria</taxon>
        <taxon>Rhodobacterales</taxon>
        <taxon>Paracoccaceae</taxon>
        <taxon>Albimonas</taxon>
    </lineage>
</organism>
<evidence type="ECO:0000256" key="1">
    <source>
        <dbReference type="ARBA" id="ARBA00022603"/>
    </source>
</evidence>
<gene>
    <name evidence="4" type="ORF">SAMN05216258_10439</name>
</gene>
<dbReference type="EMBL" id="FOQH01000004">
    <property type="protein sequence ID" value="SFI05669.1"/>
    <property type="molecule type" value="Genomic_DNA"/>
</dbReference>
<dbReference type="STRING" id="1114924.SAMN05216258_10439"/>
<dbReference type="InterPro" id="IPR029063">
    <property type="entry name" value="SAM-dependent_MTases_sf"/>
</dbReference>
<accession>A0A1I3F347</accession>
<dbReference type="AlphaFoldDB" id="A0A1I3F347"/>
<keyword evidence="5" id="KW-1185">Reference proteome</keyword>
<dbReference type="GO" id="GO:0008168">
    <property type="term" value="F:methyltransferase activity"/>
    <property type="evidence" value="ECO:0007669"/>
    <property type="project" value="UniProtKB-KW"/>
</dbReference>
<dbReference type="PANTHER" id="PTHR43861:SF1">
    <property type="entry name" value="TRANS-ACONITATE 2-METHYLTRANSFERASE"/>
    <property type="match status" value="1"/>
</dbReference>
<evidence type="ECO:0000313" key="4">
    <source>
        <dbReference type="EMBL" id="SFI05669.1"/>
    </source>
</evidence>
<keyword evidence="1 4" id="KW-0489">Methyltransferase</keyword>
<feature type="domain" description="Methyltransferase" evidence="3">
    <location>
        <begin position="60"/>
        <end position="146"/>
    </location>
</feature>
<dbReference type="Proteomes" id="UP000199377">
    <property type="component" value="Unassembled WGS sequence"/>
</dbReference>
<dbReference type="Pfam" id="PF13649">
    <property type="entry name" value="Methyltransf_25"/>
    <property type="match status" value="1"/>
</dbReference>
<sequence length="215" mass="22754">MSAPDASRDVGTTGDDRTLAYYDANAADYDAWSNPGDHLRSERGSLTRFLAAMPAGGRALDLGCGAGHWAAAMIAAGFSVRALDASAGLVAQARARGVPAELGRFEDLAETAAYDGAWISFSLLHAPLADWPDVLARVARALRPGGALFLGVKEGEGEIRDRLGRRYSYIREPALRALLTGAGFARIEIETGRETGRDGSETGILLTHARLGEAR</sequence>
<dbReference type="CDD" id="cd02440">
    <property type="entry name" value="AdoMet_MTases"/>
    <property type="match status" value="1"/>
</dbReference>